<evidence type="ECO:0000259" key="3">
    <source>
        <dbReference type="Pfam" id="PF08457"/>
    </source>
</evidence>
<dbReference type="PANTHER" id="PTHR22028">
    <property type="entry name" value="SFI1 SPINDLE BODY DOMAIN-CONTAINING PROTEIN-RELATED"/>
    <property type="match status" value="1"/>
</dbReference>
<gene>
    <name evidence="4" type="ORF">Agub_g2252</name>
</gene>
<feature type="region of interest" description="Disordered" evidence="2">
    <location>
        <begin position="2455"/>
        <end position="2515"/>
    </location>
</feature>
<keyword evidence="5" id="KW-1185">Reference proteome</keyword>
<protein>
    <recommendedName>
        <fullName evidence="3">Sfi1 spindle body domain-containing protein</fullName>
    </recommendedName>
</protein>
<accession>A0AAD3HHI5</accession>
<feature type="region of interest" description="Disordered" evidence="2">
    <location>
        <begin position="1978"/>
        <end position="2007"/>
    </location>
</feature>
<feature type="compositionally biased region" description="Low complexity" evidence="2">
    <location>
        <begin position="2152"/>
        <end position="2172"/>
    </location>
</feature>
<feature type="compositionally biased region" description="Acidic residues" evidence="2">
    <location>
        <begin position="2481"/>
        <end position="2492"/>
    </location>
</feature>
<dbReference type="InterPro" id="IPR013665">
    <property type="entry name" value="Sfi1_dom"/>
</dbReference>
<feature type="region of interest" description="Disordered" evidence="2">
    <location>
        <begin position="2088"/>
        <end position="2194"/>
    </location>
</feature>
<sequence>MDSINYQQDVTDEPEDMEEEPTPVASDEFESPAADELGKPEFLQIGSMDDMEPSLELQFPPCSPEEPLAEVSSFIPGDDIEFPSSRNSPDIPGASSMLLNRWEPREADHHHSPHSETSFHSSIYPVASIRTSMTGGVVPEPRSLVKSSEGKIGLETGDVIMLKYQGTPYVAIKQMLPYKDDAWHHCLELLTEEKALESEGMAYLEVVKQGSYVGFRSGAAGNRFVQPRRKAPHRLVFFNQNCGVWEQWDVLGDNWRSAPWSSLPMVFRNRRLPQVQLAVDVVRVGFYVTAGGMGGTPFAPTPRSLLPAIPEEGHVEDTNLRRISNVLVLEWLKFVDNEKMLRQGLEANLEALQEEMAQLKVNTIRQVEYLRLQMSEEMAALGVHVSTRDTLISMLRNWLRRTQQLAANGMARTRHRRILMAWRYVVDNMVYYNAVIVKLTRKRQDELREKVFRAWQLRARGSAGAANKQIAAVERRSHAIMKRVLVGWQRVLAHRAWRARVVVAAVQRRSALRMSTTFSAWRDLTVQRAVGRGALQRALHGVSQAWLAAALMAWRAATLAARRNDVQADLMAERRVARVAATAFFGWQDVVGVRRAADRLACKSLLRYAFGAWRDGVSAAQLRASAADAMAAERPLALRRSVLDAWREITLARGALQQRLERHVAHRSFGLQARVLAEWGLAAGARRRQRALLRRHQAAVGARTAAAVLVGWHAVVARTAWRQSRMITAVSRTSARRMSAVFTFWRAYASDRAAVTGRGSLLAVRIRRMRLGALMAGWRHIAARVRAGRHILETIAGRLEAGFMSSVFTEWRLLARTAAASRFAAARALPPDTRALLMRFLGKWWARHCDTPTSLDSMSSSFSARMRASLSTSTSASKAAGVASALESADAAHVDPSARQLQLQHLQQQLQGSSGRSGGSHVNSPRAQLHATTASTAPARNASQPKGMPSDGPFASSPAVAAAAAACSPQGSVHAASPGAAAASPAGAATSDTATPARPSQPAGSDSTPVPSPQRVFGHASHAGPASAPASALLSPLRTPRSYREALVAGGSSPTAGIATVAATSLTGKASSSPAPDAAAGISSVTLMRTSASGAGPASGASAAATPCLGDKDPAAADKGAASSLEFGQPAGVLGSGGYESAASSEVATVPATTPATAGSPRCLHALGFTGPLAAAESQEGEEAEVPSVTAVVAPVPSSALGSGWLVASGSTSSVGCWLAAEALGRWRRAVEARRELEAKCDLLVQAARQRLAGAVLTALRDEVATTRSKEAVAEAMAAKTASRNSRQSMREVLASWRATAHRRGAVRALMARHVARTAVPLLRRVLAEWYALTAARRAVTRKVAKLTRRHREATAVRVLRAWHEEALDGAARRDTANQLASSHTRSLLSSALYGWSGATAERRARAARDMRAARHAQRRRLQGAFSRWRWAAQEATEREEVAVRVSRSMALRTAFSGWLRLASDDPGPGHVDSSTALHRAAVWHSRRVLRGCLIALLEHCERSQLLQRQMAAIKARAEDATRAAVLAHLHSAVSGARRADVEVRKMRSRTDLRLLARVFRAWLEHVEVLRSARGSAEAMGERVGRSLLAGVWEGWVGVTRVAKATREQVSAFSARSARGCVKRVFFTWLELVEARRARETHVQVAVHRIQAVTLTHVLSHWAAIATHHRFIRAAAGARFAARIRSLLSATFSAWGTLVHQLRLARNLASKRGQALKLTLLRSVLTQWVGYVERKHELAVAAAAMGARRAATVLLPAALRGWAAVVAAAREKRQLQQTMLMHFMLRRCMAEQRRAFKAWRAALEERRARDDELRRCIKRKKLAFGLFKQWYWEAFDADVQATIRRMFHSTDPAAQSPKPSMRPRFPNGAAAQPLPYFPDAVDYSQRSYGGGFAVPRVEADWQPGAWRTHAVAAAYGTAGTDNSGGRSTDLPPLEPSVDPFLRYGAASGGAVGAANAVGDPSGVAPGNLRHRLLQVQAQRSTAEPLRQPQQHTAPAVRGPSEPVRSLTPTFDSLAQHAGATSGGGATAAATAATQRTRAAAAAAANPNALRASAPAVAAGGSRASIAAAVGAASRALPAKAVYRALLHSESSSEDTGSESTKGASRPASRGRAAASVASSGGAGAGPAGGRRLSATSLGSWASNGAAKRKPAAGKSSGAPSAVAAPVPAPRRSLTGALPTQRSLSRGTATSSAAGAPSAAAPAAAAPSSSAVALAPTNSAPSSLEAMSAWNAVLANMANQLTEVSRASLEIAAGVVNGGVAGSSSPERLSPRNPAASGSAFFMPHASIERSSDSSGQQPRAAVHSSPQGGVASLPSGVTGSLSPLSPSPLPPYNVYHRSPSTGSAGHQLPGVVPSWRQVNGLYDGMYDDDLGPVNPFFAGIAGAGAAGGAGMGSGPSSGTSSGGGSDGEATLMAETDESRGCSGGGSASVPAAVASDVGTFPVPVRFPVYQNEVFRQAGDEEEEGDEDDGGEDSYEGGNMDGDGEEEDEEVDGAYERSCEDSGVSGAERSSDSGNY</sequence>
<feature type="coiled-coil region" evidence="1">
    <location>
        <begin position="335"/>
        <end position="362"/>
    </location>
</feature>
<feature type="region of interest" description="Disordered" evidence="2">
    <location>
        <begin position="2287"/>
        <end position="2324"/>
    </location>
</feature>
<feature type="compositionally biased region" description="Acidic residues" evidence="2">
    <location>
        <begin position="10"/>
        <end position="21"/>
    </location>
</feature>
<feature type="region of interest" description="Disordered" evidence="2">
    <location>
        <begin position="971"/>
        <end position="1036"/>
    </location>
</feature>
<dbReference type="InterPro" id="IPR052270">
    <property type="entry name" value="CACF_protein"/>
</dbReference>
<feature type="domain" description="Sfi1 spindle body" evidence="3">
    <location>
        <begin position="1221"/>
        <end position="1455"/>
    </location>
</feature>
<feature type="compositionally biased region" description="Low complexity" evidence="2">
    <location>
        <begin position="1018"/>
        <end position="1036"/>
    </location>
</feature>
<feature type="region of interest" description="Disordered" evidence="2">
    <location>
        <begin position="1"/>
        <end position="70"/>
    </location>
</feature>
<feature type="compositionally biased region" description="Acidic residues" evidence="2">
    <location>
        <begin position="2459"/>
        <end position="2474"/>
    </location>
</feature>
<name>A0AAD3HHI5_9CHLO</name>
<feature type="compositionally biased region" description="Gly residues" evidence="2">
    <location>
        <begin position="2386"/>
        <end position="2406"/>
    </location>
</feature>
<evidence type="ECO:0000313" key="5">
    <source>
        <dbReference type="Proteomes" id="UP001054857"/>
    </source>
</evidence>
<keyword evidence="1" id="KW-0175">Coiled coil</keyword>
<feature type="compositionally biased region" description="Low complexity" evidence="2">
    <location>
        <begin position="971"/>
        <end position="997"/>
    </location>
</feature>
<dbReference type="GO" id="GO:0019902">
    <property type="term" value="F:phosphatase binding"/>
    <property type="evidence" value="ECO:0007669"/>
    <property type="project" value="TreeGrafter"/>
</dbReference>
<feature type="compositionally biased region" description="Polar residues" evidence="2">
    <location>
        <begin position="1978"/>
        <end position="1992"/>
    </location>
</feature>
<feature type="region of interest" description="Disordered" evidence="2">
    <location>
        <begin position="891"/>
        <end position="956"/>
    </location>
</feature>
<feature type="compositionally biased region" description="Low complexity" evidence="2">
    <location>
        <begin position="2181"/>
        <end position="2194"/>
    </location>
</feature>
<dbReference type="PANTHER" id="PTHR22028:SF9">
    <property type="entry name" value="SFI1 SPINDLE BODY DOMAIN-CONTAINING PROTEIN"/>
    <property type="match status" value="1"/>
</dbReference>
<feature type="compositionally biased region" description="Low complexity" evidence="2">
    <location>
        <begin position="2312"/>
        <end position="2324"/>
    </location>
</feature>
<evidence type="ECO:0000256" key="1">
    <source>
        <dbReference type="SAM" id="Coils"/>
    </source>
</evidence>
<organism evidence="4 5">
    <name type="scientific">Astrephomene gubernaculifera</name>
    <dbReference type="NCBI Taxonomy" id="47775"/>
    <lineage>
        <taxon>Eukaryota</taxon>
        <taxon>Viridiplantae</taxon>
        <taxon>Chlorophyta</taxon>
        <taxon>core chlorophytes</taxon>
        <taxon>Chlorophyceae</taxon>
        <taxon>CS clade</taxon>
        <taxon>Chlamydomonadales</taxon>
        <taxon>Astrephomenaceae</taxon>
        <taxon>Astrephomene</taxon>
    </lineage>
</organism>
<feature type="region of interest" description="Disordered" evidence="2">
    <location>
        <begin position="2258"/>
        <end position="2277"/>
    </location>
</feature>
<comment type="caution">
    <text evidence="4">The sequence shown here is derived from an EMBL/GenBank/DDBJ whole genome shotgun (WGS) entry which is preliminary data.</text>
</comment>
<feature type="region of interest" description="Disordered" evidence="2">
    <location>
        <begin position="2386"/>
        <end position="2410"/>
    </location>
</feature>
<dbReference type="EMBL" id="BMAR01000002">
    <property type="protein sequence ID" value="GFR41539.1"/>
    <property type="molecule type" value="Genomic_DNA"/>
</dbReference>
<feature type="compositionally biased region" description="Low complexity" evidence="2">
    <location>
        <begin position="2097"/>
        <end position="2119"/>
    </location>
</feature>
<dbReference type="Pfam" id="PF08457">
    <property type="entry name" value="Sfi1"/>
    <property type="match status" value="1"/>
</dbReference>
<evidence type="ECO:0000313" key="4">
    <source>
        <dbReference type="EMBL" id="GFR41539.1"/>
    </source>
</evidence>
<feature type="compositionally biased region" description="Polar residues" evidence="2">
    <location>
        <begin position="922"/>
        <end position="944"/>
    </location>
</feature>
<proteinExistence type="predicted"/>
<dbReference type="Proteomes" id="UP001054857">
    <property type="component" value="Unassembled WGS sequence"/>
</dbReference>
<reference evidence="4 5" key="1">
    <citation type="journal article" date="2021" name="Sci. Rep.">
        <title>Genome sequencing of the multicellular alga Astrephomene provides insights into convergent evolution of germ-soma differentiation.</title>
        <authorList>
            <person name="Yamashita S."/>
            <person name="Yamamoto K."/>
            <person name="Matsuzaki R."/>
            <person name="Suzuki S."/>
            <person name="Yamaguchi H."/>
            <person name="Hirooka S."/>
            <person name="Minakuchi Y."/>
            <person name="Miyagishima S."/>
            <person name="Kawachi M."/>
            <person name="Toyoda A."/>
            <person name="Nozaki H."/>
        </authorList>
    </citation>
    <scope>NUCLEOTIDE SEQUENCE [LARGE SCALE GENOMIC DNA]</scope>
    <source>
        <strain evidence="4 5">NIES-4017</strain>
    </source>
</reference>
<feature type="compositionally biased region" description="Low complexity" evidence="2">
    <location>
        <begin position="899"/>
        <end position="914"/>
    </location>
</feature>
<evidence type="ECO:0000256" key="2">
    <source>
        <dbReference type="SAM" id="MobiDB-lite"/>
    </source>
</evidence>